<organism evidence="3 4">
    <name type="scientific">Rhodovarius crocodyli</name>
    <dbReference type="NCBI Taxonomy" id="1979269"/>
    <lineage>
        <taxon>Bacteria</taxon>
        <taxon>Pseudomonadati</taxon>
        <taxon>Pseudomonadota</taxon>
        <taxon>Alphaproteobacteria</taxon>
        <taxon>Acetobacterales</taxon>
        <taxon>Roseomonadaceae</taxon>
        <taxon>Rhodovarius</taxon>
    </lineage>
</organism>
<dbReference type="InterPro" id="IPR013655">
    <property type="entry name" value="PAS_fold_3"/>
</dbReference>
<evidence type="ECO:0000313" key="4">
    <source>
        <dbReference type="Proteomes" id="UP000282957"/>
    </source>
</evidence>
<keyword evidence="1" id="KW-1133">Transmembrane helix</keyword>
<accession>A0A437MGA5</accession>
<dbReference type="SMART" id="SM00086">
    <property type="entry name" value="PAC"/>
    <property type="match status" value="1"/>
</dbReference>
<dbReference type="Gene3D" id="3.30.450.20">
    <property type="entry name" value="PAS domain"/>
    <property type="match status" value="2"/>
</dbReference>
<dbReference type="Proteomes" id="UP000282957">
    <property type="component" value="Unassembled WGS sequence"/>
</dbReference>
<dbReference type="AlphaFoldDB" id="A0A437MGA5"/>
<name>A0A437MGA5_9PROT</name>
<feature type="transmembrane region" description="Helical" evidence="1">
    <location>
        <begin position="285"/>
        <end position="307"/>
    </location>
</feature>
<dbReference type="InterPro" id="IPR001610">
    <property type="entry name" value="PAC"/>
</dbReference>
<evidence type="ECO:0000313" key="3">
    <source>
        <dbReference type="EMBL" id="RVT96642.1"/>
    </source>
</evidence>
<dbReference type="EMBL" id="SACL01000003">
    <property type="protein sequence ID" value="RVT96642.1"/>
    <property type="molecule type" value="Genomic_DNA"/>
</dbReference>
<dbReference type="InterPro" id="IPR035965">
    <property type="entry name" value="PAS-like_dom_sf"/>
</dbReference>
<keyword evidence="1" id="KW-0812">Transmembrane</keyword>
<comment type="caution">
    <text evidence="3">The sequence shown here is derived from an EMBL/GenBank/DDBJ whole genome shotgun (WGS) entry which is preliminary data.</text>
</comment>
<keyword evidence="1" id="KW-0472">Membrane</keyword>
<evidence type="ECO:0000259" key="2">
    <source>
        <dbReference type="Pfam" id="PF08447"/>
    </source>
</evidence>
<protein>
    <recommendedName>
        <fullName evidence="2">PAS fold-3 domain-containing protein</fullName>
    </recommendedName>
</protein>
<keyword evidence="4" id="KW-1185">Reference proteome</keyword>
<proteinExistence type="predicted"/>
<feature type="domain" description="PAS fold-3" evidence="2">
    <location>
        <begin position="365"/>
        <end position="445"/>
    </location>
</feature>
<dbReference type="Pfam" id="PF08447">
    <property type="entry name" value="PAS_3"/>
    <property type="match status" value="1"/>
</dbReference>
<reference evidence="3 4" key="1">
    <citation type="submission" date="2019-01" db="EMBL/GenBank/DDBJ databases">
        <authorList>
            <person name="Chen W.-M."/>
        </authorList>
    </citation>
    <scope>NUCLEOTIDE SEQUENCE [LARGE SCALE GENOMIC DNA]</scope>
    <source>
        <strain evidence="3 4">CCP-6</strain>
    </source>
</reference>
<dbReference type="CDD" id="cd12914">
    <property type="entry name" value="PDC1_DGC_like"/>
    <property type="match status" value="1"/>
</dbReference>
<sequence>MREWRPSRYLVLALLIWFAGGIGAFFLGEAYVEQQTRLHMNHTRQELQAAVVNAEQVALRAVEETQDLYALTLLRRELAARGNTEGAAAIESRLEALMRLGRFGIRQVSEIGADGILTWSTTRGWRPVDLSDREHFQVHRAGRRALFVSRPVLGRASGISTVQFTLPIIEADRFAGVVVVSLDPRLLSVALEQLRYESGIAVGIVRTADRTLIARSHDASRYIGLQPLTQASPVDRQRGRFGFMRTRSNLDDISAYFSYRIMEQAPLAIGARLSVSEATEPSGTLAMWIRIAILLGWLKLLATILWINQLVRTRRTRLGAAGARHMAQTESQAREQLQHLVADAPVALYAAQLEQGRRVLAYNFLTGNLQRLTGWSAEQLSEPGSIAARSDPVGQEARREFMARLAERGRAMVEYRLQRPDDSWIWLREEAQVTERDGGMLHIAGGLSDITAFVGDATP</sequence>
<evidence type="ECO:0000256" key="1">
    <source>
        <dbReference type="SAM" id="Phobius"/>
    </source>
</evidence>
<dbReference type="SUPFAM" id="SSF55785">
    <property type="entry name" value="PYP-like sensor domain (PAS domain)"/>
    <property type="match status" value="1"/>
</dbReference>
<gene>
    <name evidence="3" type="ORF">EOD42_09490</name>
</gene>